<keyword evidence="2" id="KW-0472">Membrane</keyword>
<dbReference type="InterPro" id="IPR025557">
    <property type="entry name" value="DUF4282"/>
</dbReference>
<protein>
    <submittedName>
        <fullName evidence="3">DUF4282 domain-containing protein</fullName>
    </submittedName>
</protein>
<feature type="compositionally biased region" description="Low complexity" evidence="1">
    <location>
        <begin position="25"/>
        <end position="52"/>
    </location>
</feature>
<evidence type="ECO:0000313" key="3">
    <source>
        <dbReference type="EMBL" id="QQB45604.1"/>
    </source>
</evidence>
<dbReference type="Pfam" id="PF14110">
    <property type="entry name" value="DUF4282"/>
    <property type="match status" value="1"/>
</dbReference>
<accession>A0A7T4EDY9</accession>
<evidence type="ECO:0000313" key="4">
    <source>
        <dbReference type="Proteomes" id="UP000596145"/>
    </source>
</evidence>
<evidence type="ECO:0000256" key="1">
    <source>
        <dbReference type="SAM" id="MobiDB-lite"/>
    </source>
</evidence>
<reference evidence="3 4" key="1">
    <citation type="submission" date="2020-12" db="EMBL/GenBank/DDBJ databases">
        <title>FDA dAtabase for Regulatory Grade micrObial Sequences (FDA-ARGOS): Supporting development and validation of Infectious Disease Dx tests.</title>
        <authorList>
            <person name="Sproer C."/>
            <person name="Gronow S."/>
            <person name="Severitt S."/>
            <person name="Schroder I."/>
            <person name="Tallon L."/>
            <person name="Sadzewicz L."/>
            <person name="Zhao X."/>
            <person name="Boylan J."/>
            <person name="Ott S."/>
            <person name="Bowen H."/>
            <person name="Vavikolanu K."/>
            <person name="Mehta A."/>
            <person name="Aluvathingal J."/>
            <person name="Nadendla S."/>
            <person name="Lowell S."/>
            <person name="Myers T."/>
            <person name="Yan Y."/>
            <person name="Sichtig H."/>
        </authorList>
    </citation>
    <scope>NUCLEOTIDE SEQUENCE [LARGE SCALE GENOMIC DNA]</scope>
    <source>
        <strain evidence="3 4">FDAARGOS_1053</strain>
    </source>
</reference>
<dbReference type="GeneID" id="92760224"/>
<sequence>MSEQIPSPDKKTDVPGSPYPAGNETASSNSAPRNSASSNAASSNVTSHTTVSEISGKEQNSSHAKQADERAAASIYGEGASTVDESTQSPTSIRYSPYTSGPTQDTDRISTPQRDVRLQSTVPTSQQYSPWASEGASPSVVGSQSDFSQPVSSLSSDQRESSLAAHSLNATAQDDGNSSRSGLRDFAVALFDFSFTQYITPKFAKVIYTAAVALTAVFIFCVVIGALGTLFSGGVGLLEGLIIISIATAAAAGSAFLNIILLRVGLELAVSVVRLAQFSAEKRGKAQR</sequence>
<name>A0A7T4EDY9_9CORY</name>
<dbReference type="EMBL" id="CP066007">
    <property type="protein sequence ID" value="QQB45604.1"/>
    <property type="molecule type" value="Genomic_DNA"/>
</dbReference>
<proteinExistence type="predicted"/>
<feature type="region of interest" description="Disordered" evidence="1">
    <location>
        <begin position="1"/>
        <end position="154"/>
    </location>
</feature>
<dbReference type="AlphaFoldDB" id="A0A7T4EDY9"/>
<feature type="transmembrane region" description="Helical" evidence="2">
    <location>
        <begin position="206"/>
        <end position="231"/>
    </location>
</feature>
<evidence type="ECO:0000256" key="2">
    <source>
        <dbReference type="SAM" id="Phobius"/>
    </source>
</evidence>
<feature type="transmembrane region" description="Helical" evidence="2">
    <location>
        <begin position="237"/>
        <end position="261"/>
    </location>
</feature>
<feature type="compositionally biased region" description="Polar residues" evidence="1">
    <location>
        <begin position="140"/>
        <end position="151"/>
    </location>
</feature>
<gene>
    <name evidence="3" type="ORF">I6I10_08790</name>
</gene>
<keyword evidence="2" id="KW-0812">Transmembrane</keyword>
<keyword evidence="2" id="KW-1133">Transmembrane helix</keyword>
<dbReference type="OrthoDB" id="3261033at2"/>
<feature type="compositionally biased region" description="Polar residues" evidence="1">
    <location>
        <begin position="83"/>
        <end position="130"/>
    </location>
</feature>
<organism evidence="3 4">
    <name type="scientific">Corynebacterium glucuronolyticum</name>
    <dbReference type="NCBI Taxonomy" id="39791"/>
    <lineage>
        <taxon>Bacteria</taxon>
        <taxon>Bacillati</taxon>
        <taxon>Actinomycetota</taxon>
        <taxon>Actinomycetes</taxon>
        <taxon>Mycobacteriales</taxon>
        <taxon>Corynebacteriaceae</taxon>
        <taxon>Corynebacterium</taxon>
    </lineage>
</organism>
<dbReference type="Proteomes" id="UP000596145">
    <property type="component" value="Chromosome"/>
</dbReference>
<dbReference type="RefSeq" id="WP_159447582.1">
    <property type="nucleotide sequence ID" value="NZ_CP066007.1"/>
</dbReference>